<dbReference type="Proteomes" id="UP001158066">
    <property type="component" value="Unassembled WGS sequence"/>
</dbReference>
<keyword evidence="7" id="KW-1185">Reference proteome</keyword>
<dbReference type="EMBL" id="FXUF01000001">
    <property type="protein sequence ID" value="SMP39298.1"/>
    <property type="molecule type" value="Genomic_DNA"/>
</dbReference>
<evidence type="ECO:0000256" key="5">
    <source>
        <dbReference type="PIRSR" id="PIRSR602678-1"/>
    </source>
</evidence>
<feature type="binding site" evidence="5">
    <location>
        <position position="331"/>
    </location>
    <ligand>
        <name>a divalent metal cation</name>
        <dbReference type="ChEBI" id="CHEBI:60240"/>
        <label>1</label>
    </ligand>
</feature>
<reference evidence="6" key="1">
    <citation type="submission" date="2017-05" db="EMBL/GenBank/DDBJ databases">
        <authorList>
            <person name="Varghese N."/>
            <person name="Submissions S."/>
        </authorList>
    </citation>
    <scope>NUCLEOTIDE SEQUENCE</scope>
    <source>
        <strain evidence="6">Su22</strain>
    </source>
</reference>
<dbReference type="FunFam" id="3.30.70.120:FF:000006">
    <property type="entry name" value="GTP cyclohydrolase 1 type 2 homolog"/>
    <property type="match status" value="1"/>
</dbReference>
<comment type="caution">
    <text evidence="6">The sequence shown here is derived from an EMBL/GenBank/DDBJ whole genome shotgun (WGS) entry which is preliminary data.</text>
</comment>
<dbReference type="PANTHER" id="PTHR13799:SF14">
    <property type="entry name" value="GTP CYCLOHYDROLASE 1 TYPE 2 HOMOLOG"/>
    <property type="match status" value="1"/>
</dbReference>
<sequence length="372" mass="40668">MAQTIRDIVKAMNLLAPPALAMEWDAVGLQVGSMNDTVKTVFVALDLTEKSLEEALIHDPQLIITHHPFIFSPLKHLRTDQTMGKMIQTLMHRGVSVFAAHTNMDIAQGGLNDWVAQQLELQQIRLLEKTNIEPLLKLVVFVPEASVDQVANALAAAGAGHIGNYSHCSFRGKGTGTFKPLEGSNPTIGEQNHLEQVAEIRLETVLPAGRQKAIVRAMKEAHPYEEVAYDLLQLENPGIQNGLGRLGHLKEPMSPPTLTTKLKEIFQLTHLRWVKGSTDQICRVAIVTGSGASVIKEAAATGCDALVTGDIKYHDAQLAESLGLHLFDVGHFESEQCFVPLVTNYLFQTADTSGWSLEIIPARNQSSPLQTV</sequence>
<evidence type="ECO:0000256" key="2">
    <source>
        <dbReference type="ARBA" id="ARBA00022112"/>
    </source>
</evidence>
<protein>
    <recommendedName>
        <fullName evidence="2 4">GTP cyclohydrolase 1 type 2 homolog</fullName>
    </recommendedName>
</protein>
<dbReference type="FunFam" id="3.40.1390.30:FF:000001">
    <property type="entry name" value="GTP cyclohydrolase 1 type 2"/>
    <property type="match status" value="1"/>
</dbReference>
<dbReference type="AlphaFoldDB" id="A0AA45WST0"/>
<dbReference type="PANTHER" id="PTHR13799">
    <property type="entry name" value="NGG1 INTERACTING FACTOR 3"/>
    <property type="match status" value="1"/>
</dbReference>
<dbReference type="Pfam" id="PF01784">
    <property type="entry name" value="DUF34_NIF3"/>
    <property type="match status" value="1"/>
</dbReference>
<dbReference type="PIRSF" id="PIRSF037489">
    <property type="entry name" value="UCP037489_NIF3_YqfO"/>
    <property type="match status" value="1"/>
</dbReference>
<name>A0AA45WST0_9CLOT</name>
<proteinExistence type="inferred from homology"/>
<organism evidence="6 7">
    <name type="scientific">Anoxynatronum buryatiense</name>
    <dbReference type="NCBI Taxonomy" id="489973"/>
    <lineage>
        <taxon>Bacteria</taxon>
        <taxon>Bacillati</taxon>
        <taxon>Bacillota</taxon>
        <taxon>Clostridia</taxon>
        <taxon>Eubacteriales</taxon>
        <taxon>Clostridiaceae</taxon>
        <taxon>Anoxynatronum</taxon>
    </lineage>
</organism>
<evidence type="ECO:0000313" key="6">
    <source>
        <dbReference type="EMBL" id="SMP39298.1"/>
    </source>
</evidence>
<feature type="binding site" evidence="5">
    <location>
        <position position="335"/>
    </location>
    <ligand>
        <name>a divalent metal cation</name>
        <dbReference type="ChEBI" id="CHEBI:60240"/>
        <label>1</label>
    </ligand>
</feature>
<feature type="binding site" evidence="5">
    <location>
        <position position="67"/>
    </location>
    <ligand>
        <name>a divalent metal cation</name>
        <dbReference type="ChEBI" id="CHEBI:60240"/>
        <label>1</label>
    </ligand>
</feature>
<dbReference type="RefSeq" id="WP_283407574.1">
    <property type="nucleotide sequence ID" value="NZ_FXUF01000001.1"/>
</dbReference>
<feature type="binding site" evidence="5">
    <location>
        <position position="105"/>
    </location>
    <ligand>
        <name>a divalent metal cation</name>
        <dbReference type="ChEBI" id="CHEBI:60240"/>
        <label>1</label>
    </ligand>
</feature>
<gene>
    <name evidence="6" type="ORF">SAMN06296020_101214</name>
</gene>
<dbReference type="InterPro" id="IPR015867">
    <property type="entry name" value="N-reg_PII/ATP_PRibTrfase_C"/>
</dbReference>
<dbReference type="Gene3D" id="3.40.1390.30">
    <property type="entry name" value="NIF3 (NGG1p interacting factor 3)-like"/>
    <property type="match status" value="1"/>
</dbReference>
<dbReference type="InterPro" id="IPR002678">
    <property type="entry name" value="DUF34/NIF3"/>
</dbReference>
<feature type="binding site" evidence="5">
    <location>
        <position position="66"/>
    </location>
    <ligand>
        <name>a divalent metal cation</name>
        <dbReference type="ChEBI" id="CHEBI:60240"/>
        <label>1</label>
    </ligand>
</feature>
<accession>A0AA45WST0</accession>
<comment type="similarity">
    <text evidence="1 4">Belongs to the GTP cyclohydrolase I type 2/NIF3 family.</text>
</comment>
<dbReference type="InterPro" id="IPR017221">
    <property type="entry name" value="DUF34/NIF3_bac"/>
</dbReference>
<evidence type="ECO:0000256" key="1">
    <source>
        <dbReference type="ARBA" id="ARBA00006964"/>
    </source>
</evidence>
<evidence type="ECO:0000256" key="4">
    <source>
        <dbReference type="PIRNR" id="PIRNR037489"/>
    </source>
</evidence>
<dbReference type="GO" id="GO:0046872">
    <property type="term" value="F:metal ion binding"/>
    <property type="evidence" value="ECO:0007669"/>
    <property type="project" value="UniProtKB-UniRule"/>
</dbReference>
<dbReference type="Gene3D" id="3.30.70.120">
    <property type="match status" value="1"/>
</dbReference>
<keyword evidence="3 4" id="KW-0479">Metal-binding</keyword>
<dbReference type="NCBIfam" id="TIGR00486">
    <property type="entry name" value="YbgI_SA1388"/>
    <property type="match status" value="1"/>
</dbReference>
<dbReference type="InterPro" id="IPR036069">
    <property type="entry name" value="DUF34/NIF3_sf"/>
</dbReference>
<evidence type="ECO:0000313" key="7">
    <source>
        <dbReference type="Proteomes" id="UP001158066"/>
    </source>
</evidence>
<dbReference type="GO" id="GO:0005737">
    <property type="term" value="C:cytoplasm"/>
    <property type="evidence" value="ECO:0007669"/>
    <property type="project" value="TreeGrafter"/>
</dbReference>
<dbReference type="SUPFAM" id="SSF102705">
    <property type="entry name" value="NIF3 (NGG1p interacting factor 3)-like"/>
    <property type="match status" value="1"/>
</dbReference>
<evidence type="ECO:0000256" key="3">
    <source>
        <dbReference type="ARBA" id="ARBA00022723"/>
    </source>
</evidence>